<evidence type="ECO:0000313" key="2">
    <source>
        <dbReference type="Proteomes" id="UP000198427"/>
    </source>
</evidence>
<dbReference type="OrthoDB" id="1376075at2"/>
<dbReference type="Proteomes" id="UP000198427">
    <property type="component" value="Unassembled WGS sequence"/>
</dbReference>
<gene>
    <name evidence="1" type="ORF">SAMN06265364_12255</name>
</gene>
<dbReference type="KEGG" id="pje:CRM71_04350"/>
<dbReference type="GeneID" id="94028657"/>
<organism evidence="1 2">
    <name type="scientific">Prevotella jejuni</name>
    <dbReference type="NCBI Taxonomy" id="1177574"/>
    <lineage>
        <taxon>Bacteria</taxon>
        <taxon>Pseudomonadati</taxon>
        <taxon>Bacteroidota</taxon>
        <taxon>Bacteroidia</taxon>
        <taxon>Bacteroidales</taxon>
        <taxon>Prevotellaceae</taxon>
        <taxon>Prevotella</taxon>
    </lineage>
</organism>
<sequence length="79" mass="9302">MKECIALREISKKGKSRTGKVEQGNIYGILKDSMKAYNNWIKNLKNKGKEFRFEIDKDVDPDKAMPILDRKKKYSNHRN</sequence>
<name>A0A2K9HG41_9BACT</name>
<protein>
    <submittedName>
        <fullName evidence="1">Uncharacterized protein</fullName>
    </submittedName>
</protein>
<comment type="caution">
    <text evidence="1">The sequence shown here is derived from an EMBL/GenBank/DDBJ whole genome shotgun (WGS) entry which is preliminary data.</text>
</comment>
<accession>A0A2K9HG41</accession>
<dbReference type="EMBL" id="FZNZ01000022">
    <property type="protein sequence ID" value="SNR95315.1"/>
    <property type="molecule type" value="Genomic_DNA"/>
</dbReference>
<dbReference type="AlphaFoldDB" id="A0A2K9HG41"/>
<proteinExistence type="predicted"/>
<keyword evidence="2" id="KW-1185">Reference proteome</keyword>
<dbReference type="RefSeq" id="WP_089366633.1">
    <property type="nucleotide sequence ID" value="NZ_CP023863.1"/>
</dbReference>
<reference evidence="1 2" key="1">
    <citation type="submission" date="2017-06" db="EMBL/GenBank/DDBJ databases">
        <authorList>
            <person name="Varghese N."/>
            <person name="Submissions S."/>
        </authorList>
    </citation>
    <scope>NUCLEOTIDE SEQUENCE [LARGE SCALE GENOMIC DNA]</scope>
    <source>
        <strain evidence="1 2">DSM 26989</strain>
    </source>
</reference>
<evidence type="ECO:0000313" key="1">
    <source>
        <dbReference type="EMBL" id="SNR95315.1"/>
    </source>
</evidence>